<proteinExistence type="predicted"/>
<name>A0A2K3K076_TRIPR</name>
<dbReference type="ExpressionAtlas" id="A0A2K3K076">
    <property type="expression patterns" value="baseline"/>
</dbReference>
<dbReference type="Gene3D" id="3.90.550.10">
    <property type="entry name" value="Spore Coat Polysaccharide Biosynthesis Protein SpsA, Chain A"/>
    <property type="match status" value="1"/>
</dbReference>
<dbReference type="SUPFAM" id="SSF53448">
    <property type="entry name" value="Nucleotide-diphospho-sugar transferases"/>
    <property type="match status" value="1"/>
</dbReference>
<dbReference type="STRING" id="57577.A0A2K3K076"/>
<evidence type="ECO:0000313" key="2">
    <source>
        <dbReference type="Proteomes" id="UP000236291"/>
    </source>
</evidence>
<dbReference type="AlphaFoldDB" id="A0A2K3K076"/>
<reference evidence="1 2" key="2">
    <citation type="journal article" date="2017" name="Front. Plant Sci.">
        <title>Gene Classification and Mining of Molecular Markers Useful in Red Clover (Trifolium pratense) Breeding.</title>
        <authorList>
            <person name="Istvanek J."/>
            <person name="Dluhosova J."/>
            <person name="Dluhos P."/>
            <person name="Patkova L."/>
            <person name="Nedelnik J."/>
            <person name="Repkova J."/>
        </authorList>
    </citation>
    <scope>NUCLEOTIDE SEQUENCE [LARGE SCALE GENOMIC DNA]</scope>
    <source>
        <strain evidence="2">cv. Tatra</strain>
        <tissue evidence="1">Young leaves</tissue>
    </source>
</reference>
<reference evidence="1 2" key="1">
    <citation type="journal article" date="2014" name="Am. J. Bot.">
        <title>Genome assembly and annotation for red clover (Trifolium pratense; Fabaceae).</title>
        <authorList>
            <person name="Istvanek J."/>
            <person name="Jaros M."/>
            <person name="Krenek A."/>
            <person name="Repkova J."/>
        </authorList>
    </citation>
    <scope>NUCLEOTIDE SEQUENCE [LARGE SCALE GENOMIC DNA]</scope>
    <source>
        <strain evidence="2">cv. Tatra</strain>
        <tissue evidence="1">Young leaves</tissue>
    </source>
</reference>
<organism evidence="1 2">
    <name type="scientific">Trifolium pratense</name>
    <name type="common">Red clover</name>
    <dbReference type="NCBI Taxonomy" id="57577"/>
    <lineage>
        <taxon>Eukaryota</taxon>
        <taxon>Viridiplantae</taxon>
        <taxon>Streptophyta</taxon>
        <taxon>Embryophyta</taxon>
        <taxon>Tracheophyta</taxon>
        <taxon>Spermatophyta</taxon>
        <taxon>Magnoliopsida</taxon>
        <taxon>eudicotyledons</taxon>
        <taxon>Gunneridae</taxon>
        <taxon>Pentapetalae</taxon>
        <taxon>rosids</taxon>
        <taxon>fabids</taxon>
        <taxon>Fabales</taxon>
        <taxon>Fabaceae</taxon>
        <taxon>Papilionoideae</taxon>
        <taxon>50 kb inversion clade</taxon>
        <taxon>NPAAA clade</taxon>
        <taxon>Hologalegina</taxon>
        <taxon>IRL clade</taxon>
        <taxon>Trifolieae</taxon>
        <taxon>Trifolium</taxon>
    </lineage>
</organism>
<dbReference type="InterPro" id="IPR029044">
    <property type="entry name" value="Nucleotide-diphossugar_trans"/>
</dbReference>
<sequence>MREPSSIGIETNGVVSPPPQALLERLKDYGQEDVFALWDELSLEERDFLVRDIESLDLSRIDRIIRCSLRSQGSFYSYIIDN</sequence>
<accession>A0A2K3K076</accession>
<dbReference type="Proteomes" id="UP000236291">
    <property type="component" value="Unassembled WGS sequence"/>
</dbReference>
<protein>
    <submittedName>
        <fullName evidence="1">UDP-N-acetylglucosamine diphosphorylase 1-like protein</fullName>
    </submittedName>
</protein>
<evidence type="ECO:0000313" key="1">
    <source>
        <dbReference type="EMBL" id="PNX59630.1"/>
    </source>
</evidence>
<gene>
    <name evidence="1" type="ORF">L195_g051517</name>
</gene>
<comment type="caution">
    <text evidence="1">The sequence shown here is derived from an EMBL/GenBank/DDBJ whole genome shotgun (WGS) entry which is preliminary data.</text>
</comment>
<dbReference type="EMBL" id="ASHM01081123">
    <property type="protein sequence ID" value="PNX59630.1"/>
    <property type="molecule type" value="Genomic_DNA"/>
</dbReference>